<reference evidence="3" key="1">
    <citation type="submission" date="2019-08" db="EMBL/GenBank/DDBJ databases">
        <title>Seonamhaeicola sediminis sp. nov., isolated from marine sediment.</title>
        <authorList>
            <person name="Cao W.R."/>
        </authorList>
    </citation>
    <scope>NUCLEOTIDE SEQUENCE [LARGE SCALE GENOMIC DNA]</scope>
    <source>
        <strain evidence="3">Gy8</strain>
    </source>
</reference>
<dbReference type="RefSeq" id="WP_147130637.1">
    <property type="nucleotide sequence ID" value="NZ_VOSC01000005.1"/>
</dbReference>
<evidence type="ECO:0000259" key="1">
    <source>
        <dbReference type="Pfam" id="PF00425"/>
    </source>
</evidence>
<dbReference type="OrthoDB" id="9806579at2"/>
<comment type="caution">
    <text evidence="2">The sequence shown here is derived from an EMBL/GenBank/DDBJ whole genome shotgun (WGS) entry which is preliminary data.</text>
</comment>
<proteinExistence type="predicted"/>
<dbReference type="PANTHER" id="PTHR42839:SF2">
    <property type="entry name" value="ISOCHORISMATE SYNTHASE ENTC"/>
    <property type="match status" value="1"/>
</dbReference>
<gene>
    <name evidence="2" type="ORF">FUA26_01155</name>
</gene>
<dbReference type="Gene3D" id="3.60.120.10">
    <property type="entry name" value="Anthranilate synthase"/>
    <property type="match status" value="1"/>
</dbReference>
<dbReference type="EMBL" id="VOSC01000005">
    <property type="protein sequence ID" value="TXE15146.1"/>
    <property type="molecule type" value="Genomic_DNA"/>
</dbReference>
<organism evidence="2 3">
    <name type="scientific">Seonamhaeicola algicola</name>
    <dbReference type="NCBI Taxonomy" id="1719036"/>
    <lineage>
        <taxon>Bacteria</taxon>
        <taxon>Pseudomonadati</taxon>
        <taxon>Bacteroidota</taxon>
        <taxon>Flavobacteriia</taxon>
        <taxon>Flavobacteriales</taxon>
        <taxon>Flavobacteriaceae</taxon>
    </lineage>
</organism>
<protein>
    <submittedName>
        <fullName evidence="2">Isochorismate synthase</fullName>
    </submittedName>
</protein>
<feature type="domain" description="Chorismate-utilising enzyme C-terminal" evidence="1">
    <location>
        <begin position="319"/>
        <end position="362"/>
    </location>
</feature>
<dbReference type="Proteomes" id="UP000321790">
    <property type="component" value="Unassembled WGS sequence"/>
</dbReference>
<sequence>MTSEVFFNTIETHYKQHLPFVIYRKPNETKVKALLQQTDALYKTFDFTEQGFVFSPFDDTQETVLFPLENCKTFLLNNYTDTLNHTSKTSSVVTTTAKEQHIALVEKAIEVLKTDALKKVVVSRVESVATTNNPFLIFKRLLQKYQSAFVYCWYHPKVGLWLGATPETLVKIEGNRFSIMALAGTQVYNGSLDVVWQNKELQEQQYVTDYVVENIKPATTSISVSKTNTVKAGNLLHLKTMIVAQLKQTANLNDVIKTIHPTPAVCGVPKQKAQQFILDYEPYNRQFYTGFLGELHIETTAKPRSGKRNIENRAYAITKKSTQLYVNLRCMQLKSNNALLYIGGGITKHSNAEKEWEETVAKSLVIKSVL</sequence>
<dbReference type="SUPFAM" id="SSF56322">
    <property type="entry name" value="ADC synthase"/>
    <property type="match status" value="1"/>
</dbReference>
<dbReference type="InterPro" id="IPR005801">
    <property type="entry name" value="ADC_synthase"/>
</dbReference>
<dbReference type="PANTHER" id="PTHR42839">
    <property type="entry name" value="ISOCHORISMATE SYNTHASE ENTC"/>
    <property type="match status" value="1"/>
</dbReference>
<keyword evidence="3" id="KW-1185">Reference proteome</keyword>
<accession>A0A5C7B1X4</accession>
<evidence type="ECO:0000313" key="2">
    <source>
        <dbReference type="EMBL" id="TXE15146.1"/>
    </source>
</evidence>
<dbReference type="AlphaFoldDB" id="A0A5C7B1X4"/>
<dbReference type="Pfam" id="PF00425">
    <property type="entry name" value="Chorismate_bind"/>
    <property type="match status" value="2"/>
</dbReference>
<name>A0A5C7B1X4_9FLAO</name>
<evidence type="ECO:0000313" key="3">
    <source>
        <dbReference type="Proteomes" id="UP000321790"/>
    </source>
</evidence>
<dbReference type="InterPro" id="IPR015890">
    <property type="entry name" value="Chorismate_C"/>
</dbReference>
<feature type="domain" description="Chorismate-utilising enzyme C-terminal" evidence="1">
    <location>
        <begin position="98"/>
        <end position="298"/>
    </location>
</feature>